<organism evidence="4 5">
    <name type="scientific">Corallococcus coralloides</name>
    <name type="common">Myxococcus coralloides</name>
    <dbReference type="NCBI Taxonomy" id="184914"/>
    <lineage>
        <taxon>Bacteria</taxon>
        <taxon>Pseudomonadati</taxon>
        <taxon>Myxococcota</taxon>
        <taxon>Myxococcia</taxon>
        <taxon>Myxococcales</taxon>
        <taxon>Cystobacterineae</taxon>
        <taxon>Myxococcaceae</taxon>
        <taxon>Corallococcus</taxon>
    </lineage>
</organism>
<dbReference type="PANTHER" id="PTHR35585">
    <property type="entry name" value="HHE DOMAIN PROTEIN (AFU_ORTHOLOGUE AFUA_4G00730)"/>
    <property type="match status" value="1"/>
</dbReference>
<sequence length="192" mass="21598">MHASRLPFAVGEGARLSAPGAVLMLGGMAGPFDILLHQHRELEELLERLASEADAEEMTHGQEALARLLRLHSRLEERCVQPLLTRVEGRTRAREEAEEHLTLRELMEELQELTPRGVEWQARLFTLEDQVVAHVQSMEHGVLPRLSASLDAEELEELGHDLALTYEELLDRSQHPPAPGRGALLEPLHWDA</sequence>
<evidence type="ECO:0000313" key="4">
    <source>
        <dbReference type="EMBL" id="QAT89127.1"/>
    </source>
</evidence>
<protein>
    <submittedName>
        <fullName evidence="4">Cation-binding protein</fullName>
    </submittedName>
</protein>
<keyword evidence="1" id="KW-0175">Coiled coil</keyword>
<evidence type="ECO:0000259" key="3">
    <source>
        <dbReference type="Pfam" id="PF01814"/>
    </source>
</evidence>
<dbReference type="EMBL" id="CP034669">
    <property type="protein sequence ID" value="QAT89127.1"/>
    <property type="molecule type" value="Genomic_DNA"/>
</dbReference>
<evidence type="ECO:0000313" key="5">
    <source>
        <dbReference type="Proteomes" id="UP000288758"/>
    </source>
</evidence>
<dbReference type="RefSeq" id="WP_240672638.1">
    <property type="nucleotide sequence ID" value="NZ_CP034669.1"/>
</dbReference>
<feature type="region of interest" description="Disordered" evidence="2">
    <location>
        <begin position="173"/>
        <end position="192"/>
    </location>
</feature>
<dbReference type="Proteomes" id="UP000288758">
    <property type="component" value="Chromosome"/>
</dbReference>
<feature type="coiled-coil region" evidence="1">
    <location>
        <begin position="32"/>
        <end position="59"/>
    </location>
</feature>
<dbReference type="AlphaFoldDB" id="A0A410S4R3"/>
<accession>A0A410S4R3</accession>
<gene>
    <name evidence="4" type="ORF">EJ065_7611</name>
</gene>
<dbReference type="InterPro" id="IPR012312">
    <property type="entry name" value="Hemerythrin-like"/>
</dbReference>
<proteinExistence type="predicted"/>
<dbReference type="PANTHER" id="PTHR35585:SF1">
    <property type="entry name" value="HHE DOMAIN PROTEIN (AFU_ORTHOLOGUE AFUA_4G00730)"/>
    <property type="match status" value="1"/>
</dbReference>
<dbReference type="Gene3D" id="1.20.120.520">
    <property type="entry name" value="nmb1532 protein domain like"/>
    <property type="match status" value="1"/>
</dbReference>
<feature type="domain" description="Hemerythrin-like" evidence="3">
    <location>
        <begin position="32"/>
        <end position="146"/>
    </location>
</feature>
<dbReference type="Pfam" id="PF01814">
    <property type="entry name" value="Hemerythrin"/>
    <property type="match status" value="1"/>
</dbReference>
<reference evidence="4 5" key="1">
    <citation type="submission" date="2018-12" db="EMBL/GenBank/DDBJ databases">
        <title>Complete Genome Sequence of the Corallopyronin A producing Myxobacterium Corallococcus coralloides B035.</title>
        <authorList>
            <person name="Bouhired S.M."/>
            <person name="Rupp O."/>
            <person name="Blom J."/>
            <person name="Schaeberle T.F."/>
            <person name="Kehraus S."/>
            <person name="Schiefer A."/>
            <person name="Pfarr K."/>
            <person name="Goesmann A."/>
            <person name="Hoerauf A."/>
            <person name="Koenig G.M."/>
        </authorList>
    </citation>
    <scope>NUCLEOTIDE SEQUENCE [LARGE SCALE GENOMIC DNA]</scope>
    <source>
        <strain evidence="4 5">B035</strain>
    </source>
</reference>
<evidence type="ECO:0000256" key="1">
    <source>
        <dbReference type="SAM" id="Coils"/>
    </source>
</evidence>
<name>A0A410S4R3_CORCK</name>
<evidence type="ECO:0000256" key="2">
    <source>
        <dbReference type="SAM" id="MobiDB-lite"/>
    </source>
</evidence>